<dbReference type="InterPro" id="IPR018247">
    <property type="entry name" value="EF_Hand_1_Ca_BS"/>
</dbReference>
<dbReference type="PROSITE" id="PS50222">
    <property type="entry name" value="EF_HAND_2"/>
    <property type="match status" value="1"/>
</dbReference>
<accession>A0ABP6MGJ3</accession>
<evidence type="ECO:0000313" key="5">
    <source>
        <dbReference type="Proteomes" id="UP001501637"/>
    </source>
</evidence>
<organism evidence="4 5">
    <name type="scientific">Streptomyces rectiviolaceus</name>
    <dbReference type="NCBI Taxonomy" id="332591"/>
    <lineage>
        <taxon>Bacteria</taxon>
        <taxon>Bacillati</taxon>
        <taxon>Actinomycetota</taxon>
        <taxon>Actinomycetes</taxon>
        <taxon>Kitasatosporales</taxon>
        <taxon>Streptomycetaceae</taxon>
        <taxon>Streptomyces</taxon>
    </lineage>
</organism>
<evidence type="ECO:0000256" key="1">
    <source>
        <dbReference type="ARBA" id="ARBA00022723"/>
    </source>
</evidence>
<dbReference type="EMBL" id="BAAAUG010000069">
    <property type="protein sequence ID" value="GAA3112714.1"/>
    <property type="molecule type" value="Genomic_DNA"/>
</dbReference>
<keyword evidence="5" id="KW-1185">Reference proteome</keyword>
<dbReference type="PROSITE" id="PS00018">
    <property type="entry name" value="EF_HAND_1"/>
    <property type="match status" value="2"/>
</dbReference>
<keyword evidence="2" id="KW-0677">Repeat</keyword>
<sequence length="182" mass="19333">MAGTDLRAKYAHRFHTRDANGDGFVDRADVVARAEQLLDGMGVAAASPRGEAVLAGAHAVWQGLAKAAQIPEDGQLNEQAYVRAMERANESGTIADLLRPSVEAHVALIDSDGDGTVSLEEFVRAQKAVGEPAASRAREAFAALDRDGDGRVTVEEWQQAVMEYYTSTDADAPGNLVLGLRA</sequence>
<feature type="domain" description="EF-hand" evidence="3">
    <location>
        <begin position="132"/>
        <end position="167"/>
    </location>
</feature>
<dbReference type="PANTHER" id="PTHR10827">
    <property type="entry name" value="RETICULOCALBIN"/>
    <property type="match status" value="1"/>
</dbReference>
<dbReference type="Gene3D" id="1.10.238.10">
    <property type="entry name" value="EF-hand"/>
    <property type="match status" value="1"/>
</dbReference>
<dbReference type="RefSeq" id="WP_344522238.1">
    <property type="nucleotide sequence ID" value="NZ_BAAAUG010000069.1"/>
</dbReference>
<dbReference type="SMART" id="SM00054">
    <property type="entry name" value="EFh"/>
    <property type="match status" value="3"/>
</dbReference>
<proteinExistence type="predicted"/>
<dbReference type="CDD" id="cd00051">
    <property type="entry name" value="EFh"/>
    <property type="match status" value="1"/>
</dbReference>
<evidence type="ECO:0000256" key="2">
    <source>
        <dbReference type="ARBA" id="ARBA00022737"/>
    </source>
</evidence>
<dbReference type="Pfam" id="PF13202">
    <property type="entry name" value="EF-hand_5"/>
    <property type="match status" value="2"/>
</dbReference>
<dbReference type="PANTHER" id="PTHR10827:SF98">
    <property type="entry name" value="45 KDA CALCIUM-BINDING PROTEIN"/>
    <property type="match status" value="1"/>
</dbReference>
<comment type="caution">
    <text evidence="4">The sequence shown here is derived from an EMBL/GenBank/DDBJ whole genome shotgun (WGS) entry which is preliminary data.</text>
</comment>
<keyword evidence="1" id="KW-0479">Metal-binding</keyword>
<name>A0ABP6MGJ3_9ACTN</name>
<protein>
    <submittedName>
        <fullName evidence="4">Calcium binding protein CalD</fullName>
    </submittedName>
</protein>
<evidence type="ECO:0000259" key="3">
    <source>
        <dbReference type="PROSITE" id="PS50222"/>
    </source>
</evidence>
<reference evidence="5" key="1">
    <citation type="journal article" date="2019" name="Int. J. Syst. Evol. Microbiol.">
        <title>The Global Catalogue of Microorganisms (GCM) 10K type strain sequencing project: providing services to taxonomists for standard genome sequencing and annotation.</title>
        <authorList>
            <consortium name="The Broad Institute Genomics Platform"/>
            <consortium name="The Broad Institute Genome Sequencing Center for Infectious Disease"/>
            <person name="Wu L."/>
            <person name="Ma J."/>
        </authorList>
    </citation>
    <scope>NUCLEOTIDE SEQUENCE [LARGE SCALE GENOMIC DNA]</scope>
    <source>
        <strain evidence="5">JCM 9092</strain>
    </source>
</reference>
<evidence type="ECO:0000313" key="4">
    <source>
        <dbReference type="EMBL" id="GAA3112714.1"/>
    </source>
</evidence>
<dbReference type="Proteomes" id="UP001501637">
    <property type="component" value="Unassembled WGS sequence"/>
</dbReference>
<dbReference type="InterPro" id="IPR002048">
    <property type="entry name" value="EF_hand_dom"/>
</dbReference>
<dbReference type="InterPro" id="IPR011992">
    <property type="entry name" value="EF-hand-dom_pair"/>
</dbReference>
<dbReference type="SUPFAM" id="SSF47473">
    <property type="entry name" value="EF-hand"/>
    <property type="match status" value="1"/>
</dbReference>
<gene>
    <name evidence="4" type="primary">calD_2</name>
    <name evidence="4" type="ORF">GCM10010449_38680</name>
</gene>